<gene>
    <name evidence="16 17" type="primary">ftsW</name>
    <name evidence="17" type="ORF">C7S18_01300</name>
</gene>
<sequence length="394" mass="42449">MLNLRDHLQALRADQIQGKLDLGLILPACALLALGVVMVASSSIAVAEGDGLSPFYYLYRHLVFLALGLGLAGFLVIVPLEKIEQHHLWLLLGVFVLLALPFVPGLGVRINGARRWINLGVSNFQVVEMVKLMLIAYLASYMVRLRPQLRSTFGGILKPLGIAGLMMIALLAQPDFGSASLILAITLGMIWLGGAKPQYLAAMGATLLPVMVWAATSAEYRMRRLTSFLNPWKDPFDDGFQLTQALIAVGRGEWFGVGLGASIQKLFYLPEAHTDFIFAVIAEELGLAGVALVLALFAWMSARMFVLGMRGLRVGADFAAYCLFGIAIWLSVQAMVSIGVNLGVLPTKGLTLPLISSGGSSMLMTIAALGLALRAGFEITRAERLAEIRPEVIA</sequence>
<feature type="transmembrane region" description="Helical" evidence="16">
    <location>
        <begin position="352"/>
        <end position="373"/>
    </location>
</feature>
<reference evidence="17 18" key="2">
    <citation type="submission" date="2018-03" db="EMBL/GenBank/DDBJ databases">
        <authorList>
            <person name="Keele B.F."/>
        </authorList>
    </citation>
    <scope>NUCLEOTIDE SEQUENCE [LARGE SCALE GENOMIC DNA]</scope>
    <source>
        <strain evidence="17 18">D13</strain>
    </source>
</reference>
<evidence type="ECO:0000256" key="11">
    <source>
        <dbReference type="ARBA" id="ARBA00023136"/>
    </source>
</evidence>
<evidence type="ECO:0000313" key="17">
    <source>
        <dbReference type="EMBL" id="AVP95916.1"/>
    </source>
</evidence>
<evidence type="ECO:0000256" key="4">
    <source>
        <dbReference type="ARBA" id="ARBA00022618"/>
    </source>
</evidence>
<dbReference type="Pfam" id="PF01098">
    <property type="entry name" value="FTSW_RODA_SPOVE"/>
    <property type="match status" value="1"/>
</dbReference>
<keyword evidence="5 16" id="KW-0328">Glycosyltransferase</keyword>
<dbReference type="GO" id="GO:0043093">
    <property type="term" value="P:FtsZ-dependent cytokinesis"/>
    <property type="evidence" value="ECO:0007669"/>
    <property type="project" value="UniProtKB-UniRule"/>
</dbReference>
<comment type="function">
    <text evidence="16">Peptidoglycan polymerase that is essential for cell division.</text>
</comment>
<dbReference type="RefSeq" id="WP_106889845.1">
    <property type="nucleotide sequence ID" value="NZ_CP027860.1"/>
</dbReference>
<dbReference type="PANTHER" id="PTHR30474:SF2">
    <property type="entry name" value="PEPTIDOGLYCAN GLYCOSYLTRANSFERASE FTSW-RELATED"/>
    <property type="match status" value="1"/>
</dbReference>
<keyword evidence="4 16" id="KW-0132">Cell division</keyword>
<organism evidence="17 18">
    <name type="scientific">Ahniella affigens</name>
    <dbReference type="NCBI Taxonomy" id="2021234"/>
    <lineage>
        <taxon>Bacteria</taxon>
        <taxon>Pseudomonadati</taxon>
        <taxon>Pseudomonadota</taxon>
        <taxon>Gammaproteobacteria</taxon>
        <taxon>Lysobacterales</taxon>
        <taxon>Rhodanobacteraceae</taxon>
        <taxon>Ahniella</taxon>
    </lineage>
</organism>
<evidence type="ECO:0000256" key="15">
    <source>
        <dbReference type="ARBA" id="ARBA00049902"/>
    </source>
</evidence>
<feature type="transmembrane region" description="Helical" evidence="16">
    <location>
        <begin position="151"/>
        <end position="170"/>
    </location>
</feature>
<keyword evidence="8 16" id="KW-0133">Cell shape</keyword>
<comment type="pathway">
    <text evidence="2 16">Cell wall biogenesis; peptidoglycan biosynthesis.</text>
</comment>
<keyword evidence="11 16" id="KW-0472">Membrane</keyword>
<dbReference type="GO" id="GO:0005886">
    <property type="term" value="C:plasma membrane"/>
    <property type="evidence" value="ECO:0007669"/>
    <property type="project" value="UniProtKB-SubCell"/>
</dbReference>
<feature type="transmembrane region" description="Helical" evidence="16">
    <location>
        <begin position="116"/>
        <end position="139"/>
    </location>
</feature>
<keyword evidence="16" id="KW-0997">Cell inner membrane</keyword>
<dbReference type="GO" id="GO:0015648">
    <property type="term" value="F:lipid-linked peptidoglycan transporter activity"/>
    <property type="evidence" value="ECO:0007669"/>
    <property type="project" value="TreeGrafter"/>
</dbReference>
<evidence type="ECO:0000256" key="14">
    <source>
        <dbReference type="ARBA" id="ARBA00038053"/>
    </source>
</evidence>
<dbReference type="PANTHER" id="PTHR30474">
    <property type="entry name" value="CELL CYCLE PROTEIN"/>
    <property type="match status" value="1"/>
</dbReference>
<dbReference type="GO" id="GO:0009252">
    <property type="term" value="P:peptidoglycan biosynthetic process"/>
    <property type="evidence" value="ECO:0007669"/>
    <property type="project" value="UniProtKB-UniRule"/>
</dbReference>
<dbReference type="HAMAP" id="MF_00913">
    <property type="entry name" value="PGT_FtsW_proteobact"/>
    <property type="match status" value="1"/>
</dbReference>
<feature type="transmembrane region" description="Helical" evidence="16">
    <location>
        <begin position="318"/>
        <end position="340"/>
    </location>
</feature>
<dbReference type="GO" id="GO:0008955">
    <property type="term" value="F:peptidoglycan glycosyltransferase activity"/>
    <property type="evidence" value="ECO:0007669"/>
    <property type="project" value="UniProtKB-UniRule"/>
</dbReference>
<keyword evidence="18" id="KW-1185">Reference proteome</keyword>
<evidence type="ECO:0000256" key="5">
    <source>
        <dbReference type="ARBA" id="ARBA00022676"/>
    </source>
</evidence>
<protein>
    <recommendedName>
        <fullName evidence="16">Probable peptidoglycan glycosyltransferase FtsW</fullName>
        <shortName evidence="16">PGT</shortName>
        <ecNumber evidence="16">2.4.99.28</ecNumber>
    </recommendedName>
    <alternativeName>
        <fullName evidence="16">Cell division protein FtsW</fullName>
    </alternativeName>
    <alternativeName>
        <fullName evidence="16">Cell wall polymerase</fullName>
    </alternativeName>
    <alternativeName>
        <fullName evidence="16">Peptidoglycan polymerase</fullName>
        <shortName evidence="16">PG polymerase</shortName>
    </alternativeName>
</protein>
<dbReference type="AlphaFoldDB" id="A0A2P1PM54"/>
<dbReference type="GO" id="GO:0008360">
    <property type="term" value="P:regulation of cell shape"/>
    <property type="evidence" value="ECO:0007669"/>
    <property type="project" value="UniProtKB-KW"/>
</dbReference>
<evidence type="ECO:0000256" key="6">
    <source>
        <dbReference type="ARBA" id="ARBA00022679"/>
    </source>
</evidence>
<keyword evidence="12 16" id="KW-0131">Cell cycle</keyword>
<evidence type="ECO:0000256" key="9">
    <source>
        <dbReference type="ARBA" id="ARBA00022984"/>
    </source>
</evidence>
<dbReference type="GO" id="GO:0071555">
    <property type="term" value="P:cell wall organization"/>
    <property type="evidence" value="ECO:0007669"/>
    <property type="project" value="UniProtKB-KW"/>
</dbReference>
<evidence type="ECO:0000256" key="10">
    <source>
        <dbReference type="ARBA" id="ARBA00022989"/>
    </source>
</evidence>
<dbReference type="UniPathway" id="UPA00219"/>
<evidence type="ECO:0000256" key="3">
    <source>
        <dbReference type="ARBA" id="ARBA00022475"/>
    </source>
</evidence>
<feature type="transmembrane region" description="Helical" evidence="16">
    <location>
        <begin position="58"/>
        <end position="77"/>
    </location>
</feature>
<evidence type="ECO:0000256" key="8">
    <source>
        <dbReference type="ARBA" id="ARBA00022960"/>
    </source>
</evidence>
<dbReference type="NCBIfam" id="TIGR02614">
    <property type="entry name" value="ftsW"/>
    <property type="match status" value="1"/>
</dbReference>
<dbReference type="GO" id="GO:0032153">
    <property type="term" value="C:cell division site"/>
    <property type="evidence" value="ECO:0007669"/>
    <property type="project" value="UniProtKB-UniRule"/>
</dbReference>
<accession>A0A2P1PM54</accession>
<evidence type="ECO:0000313" key="18">
    <source>
        <dbReference type="Proteomes" id="UP000241074"/>
    </source>
</evidence>
<evidence type="ECO:0000256" key="13">
    <source>
        <dbReference type="ARBA" id="ARBA00023316"/>
    </source>
</evidence>
<keyword evidence="9 16" id="KW-0573">Peptidoglycan synthesis</keyword>
<evidence type="ECO:0000256" key="16">
    <source>
        <dbReference type="HAMAP-Rule" id="MF_00913"/>
    </source>
</evidence>
<keyword evidence="3 16" id="KW-1003">Cell membrane</keyword>
<reference evidence="17 18" key="1">
    <citation type="submission" date="2018-03" db="EMBL/GenBank/DDBJ databases">
        <title>Ahniella affigens gen. nov., sp. nov., a gammaproteobacterium isolated from sandy soil near a stream.</title>
        <authorList>
            <person name="Ko Y."/>
            <person name="Kim J.-H."/>
        </authorList>
    </citation>
    <scope>NUCLEOTIDE SEQUENCE [LARGE SCALE GENOMIC DNA]</scope>
    <source>
        <strain evidence="17 18">D13</strain>
    </source>
</reference>
<comment type="subcellular location">
    <subcellularLocation>
        <location evidence="16">Cell inner membrane</location>
        <topology evidence="16">Multi-pass membrane protein</topology>
    </subcellularLocation>
    <subcellularLocation>
        <location evidence="1">Cell membrane</location>
        <topology evidence="1">Multi-pass membrane protein</topology>
    </subcellularLocation>
    <text evidence="16">Localizes to the division septum.</text>
</comment>
<dbReference type="InterPro" id="IPR013437">
    <property type="entry name" value="FtsW"/>
</dbReference>
<proteinExistence type="inferred from homology"/>
<feature type="transmembrane region" description="Helical" evidence="16">
    <location>
        <begin position="276"/>
        <end position="297"/>
    </location>
</feature>
<evidence type="ECO:0000256" key="7">
    <source>
        <dbReference type="ARBA" id="ARBA00022692"/>
    </source>
</evidence>
<feature type="transmembrane region" description="Helical" evidence="16">
    <location>
        <begin position="20"/>
        <end position="46"/>
    </location>
</feature>
<keyword evidence="13 16" id="KW-0961">Cell wall biogenesis/degradation</keyword>
<name>A0A2P1PM54_9GAMM</name>
<dbReference type="EMBL" id="CP027860">
    <property type="protein sequence ID" value="AVP95916.1"/>
    <property type="molecule type" value="Genomic_DNA"/>
</dbReference>
<feature type="transmembrane region" description="Helical" evidence="16">
    <location>
        <begin position="199"/>
        <end position="216"/>
    </location>
</feature>
<keyword evidence="6 16" id="KW-0808">Transferase</keyword>
<comment type="similarity">
    <text evidence="14 16">Belongs to the SEDS family. FtsW subfamily.</text>
</comment>
<dbReference type="EC" id="2.4.99.28" evidence="16"/>
<evidence type="ECO:0000256" key="12">
    <source>
        <dbReference type="ARBA" id="ARBA00023306"/>
    </source>
</evidence>
<feature type="transmembrane region" description="Helical" evidence="16">
    <location>
        <begin position="176"/>
        <end position="192"/>
    </location>
</feature>
<dbReference type="OrthoDB" id="9768187at2"/>
<dbReference type="KEGG" id="xba:C7S18_01300"/>
<keyword evidence="10 16" id="KW-1133">Transmembrane helix</keyword>
<dbReference type="Proteomes" id="UP000241074">
    <property type="component" value="Chromosome"/>
</dbReference>
<evidence type="ECO:0000256" key="2">
    <source>
        <dbReference type="ARBA" id="ARBA00004752"/>
    </source>
</evidence>
<comment type="catalytic activity">
    <reaction evidence="15 16">
        <text>[GlcNAc-(1-&gt;4)-Mur2Ac(oyl-L-Ala-gamma-D-Glu-L-Lys-D-Ala-D-Ala)](n)-di-trans,octa-cis-undecaprenyl diphosphate + beta-D-GlcNAc-(1-&gt;4)-Mur2Ac(oyl-L-Ala-gamma-D-Glu-L-Lys-D-Ala-D-Ala)-di-trans,octa-cis-undecaprenyl diphosphate = [GlcNAc-(1-&gt;4)-Mur2Ac(oyl-L-Ala-gamma-D-Glu-L-Lys-D-Ala-D-Ala)](n+1)-di-trans,octa-cis-undecaprenyl diphosphate + di-trans,octa-cis-undecaprenyl diphosphate + H(+)</text>
        <dbReference type="Rhea" id="RHEA:23708"/>
        <dbReference type="Rhea" id="RHEA-COMP:9602"/>
        <dbReference type="Rhea" id="RHEA-COMP:9603"/>
        <dbReference type="ChEBI" id="CHEBI:15378"/>
        <dbReference type="ChEBI" id="CHEBI:58405"/>
        <dbReference type="ChEBI" id="CHEBI:60033"/>
        <dbReference type="ChEBI" id="CHEBI:78435"/>
        <dbReference type="EC" id="2.4.99.28"/>
    </reaction>
</comment>
<keyword evidence="7 16" id="KW-0812">Transmembrane</keyword>
<feature type="transmembrane region" description="Helical" evidence="16">
    <location>
        <begin position="89"/>
        <end position="110"/>
    </location>
</feature>
<dbReference type="InterPro" id="IPR001182">
    <property type="entry name" value="FtsW/RodA"/>
</dbReference>
<evidence type="ECO:0000256" key="1">
    <source>
        <dbReference type="ARBA" id="ARBA00004651"/>
    </source>
</evidence>